<sequence>MASHFIIMTTTATTTSTKLLCFPGRNPAVMALFLNICTLGLLSGLSPSLGSGIQKEPHAYSGPQSLPLRLSCSASECRGFCVVPSRKPLPVYCRHRSVAGDGLSGACMSRSARGPSPGATTPGARLGCGQNGKQVEPTGEPGPGFAA</sequence>
<gene>
    <name evidence="2" type="ORF">HJG63_011605</name>
</gene>
<reference evidence="2 3" key="1">
    <citation type="journal article" date="2020" name="Nature">
        <title>Six reference-quality genomes reveal evolution of bat adaptations.</title>
        <authorList>
            <person name="Jebb D."/>
            <person name="Huang Z."/>
            <person name="Pippel M."/>
            <person name="Hughes G.M."/>
            <person name="Lavrichenko K."/>
            <person name="Devanna P."/>
            <person name="Winkler S."/>
            <person name="Jermiin L.S."/>
            <person name="Skirmuntt E.C."/>
            <person name="Katzourakis A."/>
            <person name="Burkitt-Gray L."/>
            <person name="Ray D.A."/>
            <person name="Sullivan K.A.M."/>
            <person name="Roscito J.G."/>
            <person name="Kirilenko B.M."/>
            <person name="Davalos L.M."/>
            <person name="Corthals A.P."/>
            <person name="Power M.L."/>
            <person name="Jones G."/>
            <person name="Ransome R.D."/>
            <person name="Dechmann D.K.N."/>
            <person name="Locatelli A.G."/>
            <person name="Puechmaille S.J."/>
            <person name="Fedrigo O."/>
            <person name="Jarvis E.D."/>
            <person name="Hiller M."/>
            <person name="Vernes S.C."/>
            <person name="Myers E.W."/>
            <person name="Teeling E.C."/>
        </authorList>
    </citation>
    <scope>NUCLEOTIDE SEQUENCE [LARGE SCALE GENOMIC DNA]</scope>
    <source>
        <strain evidence="2">MRouAeg1</strain>
        <tissue evidence="2">Muscle</tissue>
    </source>
</reference>
<comment type="caution">
    <text evidence="2">The sequence shown here is derived from an EMBL/GenBank/DDBJ whole genome shotgun (WGS) entry which is preliminary data.</text>
</comment>
<evidence type="ECO:0000313" key="3">
    <source>
        <dbReference type="Proteomes" id="UP000593571"/>
    </source>
</evidence>
<accession>A0A7J8GAY3</accession>
<evidence type="ECO:0000313" key="2">
    <source>
        <dbReference type="EMBL" id="KAF6456981.1"/>
    </source>
</evidence>
<protein>
    <submittedName>
        <fullName evidence="2">Uncharacterized protein</fullName>
    </submittedName>
</protein>
<organism evidence="2 3">
    <name type="scientific">Rousettus aegyptiacus</name>
    <name type="common">Egyptian fruit bat</name>
    <name type="synonym">Pteropus aegyptiacus</name>
    <dbReference type="NCBI Taxonomy" id="9407"/>
    <lineage>
        <taxon>Eukaryota</taxon>
        <taxon>Metazoa</taxon>
        <taxon>Chordata</taxon>
        <taxon>Craniata</taxon>
        <taxon>Vertebrata</taxon>
        <taxon>Euteleostomi</taxon>
        <taxon>Mammalia</taxon>
        <taxon>Eutheria</taxon>
        <taxon>Laurasiatheria</taxon>
        <taxon>Chiroptera</taxon>
        <taxon>Yinpterochiroptera</taxon>
        <taxon>Pteropodoidea</taxon>
        <taxon>Pteropodidae</taxon>
        <taxon>Rousettinae</taxon>
        <taxon>Rousettus</taxon>
    </lineage>
</organism>
<evidence type="ECO:0000256" key="1">
    <source>
        <dbReference type="SAM" id="MobiDB-lite"/>
    </source>
</evidence>
<dbReference type="Proteomes" id="UP000593571">
    <property type="component" value="Unassembled WGS sequence"/>
</dbReference>
<feature type="region of interest" description="Disordered" evidence="1">
    <location>
        <begin position="109"/>
        <end position="147"/>
    </location>
</feature>
<dbReference type="EMBL" id="JACASE010000006">
    <property type="protein sequence ID" value="KAF6456981.1"/>
    <property type="molecule type" value="Genomic_DNA"/>
</dbReference>
<keyword evidence="3" id="KW-1185">Reference proteome</keyword>
<proteinExistence type="predicted"/>
<dbReference type="AlphaFoldDB" id="A0A7J8GAY3"/>
<name>A0A7J8GAY3_ROUAE</name>